<gene>
    <name evidence="7" type="ORF">A3A13_04535</name>
</gene>
<evidence type="ECO:0000256" key="4">
    <source>
        <dbReference type="ARBA" id="ARBA00023002"/>
    </source>
</evidence>
<dbReference type="PROSITE" id="PS51257">
    <property type="entry name" value="PROKAR_LIPOPROTEIN"/>
    <property type="match status" value="1"/>
</dbReference>
<dbReference type="Pfam" id="PF01266">
    <property type="entry name" value="DAO"/>
    <property type="match status" value="1"/>
</dbReference>
<dbReference type="PANTHER" id="PTHR43104:SF4">
    <property type="entry name" value="L-2-HYDROXYGLUTARATE DEHYDROGENASE, MITOCHONDRIAL"/>
    <property type="match status" value="1"/>
</dbReference>
<keyword evidence="2" id="KW-0285">Flavoprotein</keyword>
<dbReference type="Gene3D" id="3.30.9.10">
    <property type="entry name" value="D-Amino Acid Oxidase, subunit A, domain 2"/>
    <property type="match status" value="1"/>
</dbReference>
<evidence type="ECO:0000256" key="5">
    <source>
        <dbReference type="ARBA" id="ARBA00037941"/>
    </source>
</evidence>
<dbReference type="Proteomes" id="UP000178911">
    <property type="component" value="Unassembled WGS sequence"/>
</dbReference>
<dbReference type="Gene3D" id="3.50.50.60">
    <property type="entry name" value="FAD/NAD(P)-binding domain"/>
    <property type="match status" value="1"/>
</dbReference>
<comment type="similarity">
    <text evidence="5">Belongs to the L2HGDH family.</text>
</comment>
<evidence type="ECO:0000259" key="6">
    <source>
        <dbReference type="Pfam" id="PF01266"/>
    </source>
</evidence>
<organism evidence="7 8">
    <name type="scientific">Candidatus Yanofskybacteria bacterium RIFCSPLOWO2_01_FULL_43_22</name>
    <dbReference type="NCBI Taxonomy" id="1802695"/>
    <lineage>
        <taxon>Bacteria</taxon>
        <taxon>Candidatus Yanofskyibacteriota</taxon>
    </lineage>
</organism>
<protein>
    <recommendedName>
        <fullName evidence="6">FAD dependent oxidoreductase domain-containing protein</fullName>
    </recommendedName>
</protein>
<dbReference type="PANTHER" id="PTHR43104">
    <property type="entry name" value="L-2-HYDROXYGLUTARATE DEHYDROGENASE, MITOCHONDRIAL"/>
    <property type="match status" value="1"/>
</dbReference>
<keyword evidence="3" id="KW-0274">FAD</keyword>
<dbReference type="SUPFAM" id="SSF51905">
    <property type="entry name" value="FAD/NAD(P)-binding domain"/>
    <property type="match status" value="1"/>
</dbReference>
<reference evidence="7 8" key="1">
    <citation type="journal article" date="2016" name="Nat. Commun.">
        <title>Thousands of microbial genomes shed light on interconnected biogeochemical processes in an aquifer system.</title>
        <authorList>
            <person name="Anantharaman K."/>
            <person name="Brown C.T."/>
            <person name="Hug L.A."/>
            <person name="Sharon I."/>
            <person name="Castelle C.J."/>
            <person name="Probst A.J."/>
            <person name="Thomas B.C."/>
            <person name="Singh A."/>
            <person name="Wilkins M.J."/>
            <person name="Karaoz U."/>
            <person name="Brodie E.L."/>
            <person name="Williams K.H."/>
            <person name="Hubbard S.S."/>
            <person name="Banfield J.F."/>
        </authorList>
    </citation>
    <scope>NUCLEOTIDE SEQUENCE [LARGE SCALE GENOMIC DNA]</scope>
</reference>
<dbReference type="STRING" id="1802695.A3A13_04535"/>
<proteinExistence type="inferred from homology"/>
<evidence type="ECO:0000256" key="1">
    <source>
        <dbReference type="ARBA" id="ARBA00001974"/>
    </source>
</evidence>
<accession>A0A1F8GDA2</accession>
<dbReference type="GO" id="GO:0047545">
    <property type="term" value="F:(S)-2-hydroxyglutarate dehydrogenase activity"/>
    <property type="evidence" value="ECO:0007669"/>
    <property type="project" value="TreeGrafter"/>
</dbReference>
<evidence type="ECO:0000256" key="2">
    <source>
        <dbReference type="ARBA" id="ARBA00022630"/>
    </source>
</evidence>
<dbReference type="AlphaFoldDB" id="A0A1F8GDA2"/>
<comment type="cofactor">
    <cofactor evidence="1">
        <name>FAD</name>
        <dbReference type="ChEBI" id="CHEBI:57692"/>
    </cofactor>
</comment>
<evidence type="ECO:0000313" key="7">
    <source>
        <dbReference type="EMBL" id="OGN23354.1"/>
    </source>
</evidence>
<dbReference type="InterPro" id="IPR006076">
    <property type="entry name" value="FAD-dep_OxRdtase"/>
</dbReference>
<evidence type="ECO:0000313" key="8">
    <source>
        <dbReference type="Proteomes" id="UP000178911"/>
    </source>
</evidence>
<dbReference type="InterPro" id="IPR036188">
    <property type="entry name" value="FAD/NAD-bd_sf"/>
</dbReference>
<dbReference type="EMBL" id="MGKJ01000020">
    <property type="protein sequence ID" value="OGN23354.1"/>
    <property type="molecule type" value="Genomic_DNA"/>
</dbReference>
<sequence length="377" mass="41374">MEKADLIIIGGGVIGCATARQAALDFPHRKIIVLEKNSSCGLEASGRNSEILHSGFHHRVGSLKEKLANKGSKMAKTYARENRIPLLECGMLIVIPRLRSFADFFTDLGLLKNMCVNSRRQNLRFSVLSWRGLRRLEPNIEAVAGIFLPDIAVIDSVSFVEALRQDSLHGGVKFSFGVRVESIKICRNDASYGSGFIINDQFVGKSVINCAGIYADEIAAMAGSIKYRQYAVRGEYYQIIGAHKNIVSRLISPAVPPGNSSKGILFSPRPDGKLFLGPSFKSVEDKLNYEKDKTPPEDFLKAVKGFAPDLTVNDLEWSHSGIRAKLNLTGDSDFVIRLDMENPALINNIGIDSPGLSSSMAIAEMNCRILREATRLA</sequence>
<keyword evidence="4" id="KW-0560">Oxidoreductase</keyword>
<comment type="caution">
    <text evidence="7">The sequence shown here is derived from an EMBL/GenBank/DDBJ whole genome shotgun (WGS) entry which is preliminary data.</text>
</comment>
<evidence type="ECO:0000256" key="3">
    <source>
        <dbReference type="ARBA" id="ARBA00022827"/>
    </source>
</evidence>
<feature type="domain" description="FAD dependent oxidoreductase" evidence="6">
    <location>
        <begin position="5"/>
        <end position="365"/>
    </location>
</feature>
<name>A0A1F8GDA2_9BACT</name>